<dbReference type="InterPro" id="IPR023614">
    <property type="entry name" value="Porin_dom_sf"/>
</dbReference>
<evidence type="ECO:0000313" key="1">
    <source>
        <dbReference type="EMBL" id="OOF71201.1"/>
    </source>
</evidence>
<dbReference type="RefSeq" id="WP_077462410.1">
    <property type="nucleotide sequence ID" value="NZ_MLAA01000004.1"/>
</dbReference>
<reference evidence="1 2" key="1">
    <citation type="submission" date="2016-10" db="EMBL/GenBank/DDBJ databases">
        <title>Rodentibacter gen. nov. and new species.</title>
        <authorList>
            <person name="Christensen H."/>
        </authorList>
    </citation>
    <scope>NUCLEOTIDE SEQUENCE [LARGE SCALE GENOMIC DNA]</scope>
    <source>
        <strain evidence="1 2">1998236014</strain>
    </source>
</reference>
<dbReference type="EMBL" id="MLAA01000004">
    <property type="protein sequence ID" value="OOF71201.1"/>
    <property type="molecule type" value="Genomic_DNA"/>
</dbReference>
<name>A0ABX3KZF3_9PAST</name>
<proteinExistence type="predicted"/>
<dbReference type="Gene3D" id="2.40.160.10">
    <property type="entry name" value="Porin"/>
    <property type="match status" value="1"/>
</dbReference>
<organism evidence="1 2">
    <name type="scientific">Rodentibacter caecimuris</name>
    <dbReference type="NCBI Taxonomy" id="1796644"/>
    <lineage>
        <taxon>Bacteria</taxon>
        <taxon>Pseudomonadati</taxon>
        <taxon>Pseudomonadota</taxon>
        <taxon>Gammaproteobacteria</taxon>
        <taxon>Pasteurellales</taxon>
        <taxon>Pasteurellaceae</taxon>
        <taxon>Rodentibacter</taxon>
    </lineage>
</organism>
<accession>A0ABX3KZF3</accession>
<evidence type="ECO:0008006" key="3">
    <source>
        <dbReference type="Google" id="ProtNLM"/>
    </source>
</evidence>
<keyword evidence="2" id="KW-1185">Reference proteome</keyword>
<dbReference type="Proteomes" id="UP000188820">
    <property type="component" value="Unassembled WGS sequence"/>
</dbReference>
<protein>
    <recommendedName>
        <fullName evidence="3">Porin domain-containing protein</fullName>
    </recommendedName>
</protein>
<dbReference type="SUPFAM" id="SSF56935">
    <property type="entry name" value="Porins"/>
    <property type="match status" value="1"/>
</dbReference>
<evidence type="ECO:0000313" key="2">
    <source>
        <dbReference type="Proteomes" id="UP000188820"/>
    </source>
</evidence>
<sequence length="92" mass="10469">MGVDYASAKSPKGHSDHTFRVGKAKFEKLDQFELGLKYQFTKANKVYGEYLWGIGKTDNQENAKFHGWFLGEDHKFNDAVLVYVEGGSFNTK</sequence>
<gene>
    <name evidence="1" type="ORF">BKG89_01460</name>
</gene>
<comment type="caution">
    <text evidence="1">The sequence shown here is derived from an EMBL/GenBank/DDBJ whole genome shotgun (WGS) entry which is preliminary data.</text>
</comment>